<feature type="transmembrane region" description="Helical" evidence="1">
    <location>
        <begin position="20"/>
        <end position="39"/>
    </location>
</feature>
<dbReference type="RefSeq" id="WP_128442233.1">
    <property type="nucleotide sequence ID" value="NZ_SBIP01000002.1"/>
</dbReference>
<comment type="caution">
    <text evidence="2">The sequence shown here is derived from an EMBL/GenBank/DDBJ whole genome shotgun (WGS) entry which is preliminary data.</text>
</comment>
<dbReference type="EMBL" id="SBIP01000002">
    <property type="protein sequence ID" value="RWX78255.1"/>
    <property type="molecule type" value="Genomic_DNA"/>
</dbReference>
<evidence type="ECO:0008006" key="4">
    <source>
        <dbReference type="Google" id="ProtNLM"/>
    </source>
</evidence>
<dbReference type="Proteomes" id="UP000287687">
    <property type="component" value="Unassembled WGS sequence"/>
</dbReference>
<proteinExistence type="predicted"/>
<accession>A0A444LH13</accession>
<evidence type="ECO:0000313" key="3">
    <source>
        <dbReference type="Proteomes" id="UP000287687"/>
    </source>
</evidence>
<dbReference type="AlphaFoldDB" id="A0A444LH13"/>
<name>A0A444LH13_9HYPH</name>
<gene>
    <name evidence="2" type="ORF">EPK99_06375</name>
</gene>
<sequence>MRPEITENRLGSRRYKMPQLVAGAFIALLQTAGLGYAAIGALGIAGVNALALGVGYAVTAAGAYFLSAAGQKKPSAPQPSDVQTNIRQEITARRRIYHRYLTGSVIVFGFRRGEKSYLLHYICEGPIHGYVSFRLDKKPITVDANGFVTEAQYQVGGRPRVQILTTLGTMADEPFAEILDAFPELDTPLTPFRQRGCAMVLQIVEQVPQEDLQDIYPNNMPGIQCVIDGWENVYDPRSGSFAYSGNAGCCLITEIMDVYGLTPGSVDDVNFDSFAAFADHCDEDIPLKAGGTENRYRCAGPVSLDGENEDRIKSIATICNADVYMDSQGRIAVRQKMRSTPSIALRAKNGDHLSLQLEGGRTLQKFFNTAKVSYVEPALNYKANEVRWRDESLYEDDGAEFSIPVGATLCPSATQAQRIGKLAVFESNPDFVGSVTSGPQALDLMQDYVFTLDLSPEDSFERVAAATDVIEYDGEAMSVTAPFMIFRNGAADWIAAVDEQDQVIVPLDLPSNVDDVVLAVTAVVDIQQNSAPVLRFGWGPTGAATLPDSYSQQLQVSPADADEWLDANVNQLQKTATFGPVADGGAYDWRIRNIASGKTFDWQNSTSPITVIVDPIAPVALGSFVLVSSGPRLGHAIFALSTPNDSHQYEVRIYRKVRGATLNPSADPQIVALKGVSSLSSYSHTDGDATRTNLVPNGDFASSASWLTFGAGWSISGGKATHSAGAAANIYQTGVSLPAGAIRYAFTLSGVTAGSAQLYSMTPLQSSGFKTANGQYLGTLTLTATGTETGIQAQSAFAGSVDDVILYQQTSACAPQGAWDYYAVPFNRSGIAGPASGPIAVTII</sequence>
<organism evidence="2 3">
    <name type="scientific">Neorhizobium lilium</name>
    <dbReference type="NCBI Taxonomy" id="2503024"/>
    <lineage>
        <taxon>Bacteria</taxon>
        <taxon>Pseudomonadati</taxon>
        <taxon>Pseudomonadota</taxon>
        <taxon>Alphaproteobacteria</taxon>
        <taxon>Hyphomicrobiales</taxon>
        <taxon>Rhizobiaceae</taxon>
        <taxon>Rhizobium/Agrobacterium group</taxon>
        <taxon>Neorhizobium</taxon>
    </lineage>
</organism>
<dbReference type="OrthoDB" id="7822067at2"/>
<evidence type="ECO:0000313" key="2">
    <source>
        <dbReference type="EMBL" id="RWX78255.1"/>
    </source>
</evidence>
<keyword evidence="3" id="KW-1185">Reference proteome</keyword>
<keyword evidence="1" id="KW-1133">Transmembrane helix</keyword>
<feature type="transmembrane region" description="Helical" evidence="1">
    <location>
        <begin position="45"/>
        <end position="66"/>
    </location>
</feature>
<protein>
    <recommendedName>
        <fullName evidence="4">Tip attachment protein J domain-containing protein</fullName>
    </recommendedName>
</protein>
<keyword evidence="1" id="KW-0472">Membrane</keyword>
<evidence type="ECO:0000256" key="1">
    <source>
        <dbReference type="SAM" id="Phobius"/>
    </source>
</evidence>
<keyword evidence="1" id="KW-0812">Transmembrane</keyword>
<reference evidence="2 3" key="1">
    <citation type="submission" date="2019-01" db="EMBL/GenBank/DDBJ databases">
        <title>The draft genome of Rhizobium sp. 24NR.</title>
        <authorList>
            <person name="Liu L."/>
            <person name="Liang L."/>
            <person name="Shi S."/>
            <person name="Xu L."/>
            <person name="Wang X."/>
            <person name="Li L."/>
            <person name="Zhang X."/>
        </authorList>
    </citation>
    <scope>NUCLEOTIDE SEQUENCE [LARGE SCALE GENOMIC DNA]</scope>
    <source>
        <strain evidence="2 3">24NR</strain>
    </source>
</reference>